<evidence type="ECO:0000256" key="7">
    <source>
        <dbReference type="ARBA" id="ARBA00023163"/>
    </source>
</evidence>
<dbReference type="Pfam" id="PF12833">
    <property type="entry name" value="HTH_18"/>
    <property type="match status" value="1"/>
</dbReference>
<evidence type="ECO:0000256" key="2">
    <source>
        <dbReference type="ARBA" id="ARBA00022490"/>
    </source>
</evidence>
<dbReference type="PROSITE" id="PS50110">
    <property type="entry name" value="RESPONSE_REGULATORY"/>
    <property type="match status" value="1"/>
</dbReference>
<dbReference type="InterPro" id="IPR001789">
    <property type="entry name" value="Sig_transdc_resp-reg_receiver"/>
</dbReference>
<evidence type="ECO:0000256" key="4">
    <source>
        <dbReference type="ARBA" id="ARBA00023012"/>
    </source>
</evidence>
<dbReference type="InterPro" id="IPR011006">
    <property type="entry name" value="CheY-like_superfamily"/>
</dbReference>
<keyword evidence="3 8" id="KW-0597">Phosphoprotein</keyword>
<dbReference type="SUPFAM" id="SSF46689">
    <property type="entry name" value="Homeodomain-like"/>
    <property type="match status" value="2"/>
</dbReference>
<dbReference type="PROSITE" id="PS01124">
    <property type="entry name" value="HTH_ARAC_FAMILY_2"/>
    <property type="match status" value="1"/>
</dbReference>
<keyword evidence="5" id="KW-0805">Transcription regulation</keyword>
<dbReference type="InterPro" id="IPR051552">
    <property type="entry name" value="HptR"/>
</dbReference>
<comment type="caution">
    <text evidence="11">The sequence shown here is derived from an EMBL/GenBank/DDBJ whole genome shotgun (WGS) entry which is preliminary data.</text>
</comment>
<evidence type="ECO:0000313" key="11">
    <source>
        <dbReference type="EMBL" id="MCV9888726.1"/>
    </source>
</evidence>
<dbReference type="Proteomes" id="UP001526147">
    <property type="component" value="Unassembled WGS sequence"/>
</dbReference>
<comment type="subcellular location">
    <subcellularLocation>
        <location evidence="1">Cytoplasm</location>
    </subcellularLocation>
</comment>
<evidence type="ECO:0000313" key="12">
    <source>
        <dbReference type="Proteomes" id="UP001526147"/>
    </source>
</evidence>
<dbReference type="PANTHER" id="PTHR42713:SF3">
    <property type="entry name" value="TRANSCRIPTIONAL REGULATORY PROTEIN HPTR"/>
    <property type="match status" value="1"/>
</dbReference>
<accession>A0ABT3DQ93</accession>
<dbReference type="SMART" id="SM00342">
    <property type="entry name" value="HTH_ARAC"/>
    <property type="match status" value="1"/>
</dbReference>
<evidence type="ECO:0000259" key="10">
    <source>
        <dbReference type="PROSITE" id="PS50110"/>
    </source>
</evidence>
<protein>
    <submittedName>
        <fullName evidence="11">Response regulator</fullName>
    </submittedName>
</protein>
<dbReference type="SMART" id="SM00448">
    <property type="entry name" value="REC"/>
    <property type="match status" value="1"/>
</dbReference>
<dbReference type="Pfam" id="PF00072">
    <property type="entry name" value="Response_reg"/>
    <property type="match status" value="1"/>
</dbReference>
<sequence length="518" mass="60044">MKKVFLVDDEMAIRAGIGKSVDWNLEGFIYCGDASDGEMALPLIEKHQPDIVITDIKMPFMDGLELSRILREKMPSIKIIILSGHDEFEYAREAMRIQVAEYCLKPVSSLDLLTILKKVSSKIDEEELKNKRINDLENQISQNKSAIRNKFLYEICEGSYTSSRAIKEATQLNINLISSYYYVVIIECTIESDFINWIEEEYDCLRFSRKLKETIYIMKGESKQTLEYEAEVIRKRLLLTHEDLHPKKPLIFGIGRVESRIKGISVSFSEADEEKSYSSIIQKYSSKGTEIDIESKKELQHFNRRDLIDFLKHGLLIDISSFARTYSSYLSKGNIRSPFTTYYFLMDFTITISHYLKEGEMDRLEVMQEINQLEMKASWIRNYNEVLAFIEEMLHLVLSTRDCLTSKYSSSVQMAMDYINKNFPDSQLSLQTVADAVNVSASYLSHLFSQETGKTLIEYLTNTRIDMAKNLLKSTNNKTYEIADQVGYSDSHYFCKTFKKITGLTTKQFKHQKQDFLV</sequence>
<dbReference type="InterPro" id="IPR009057">
    <property type="entry name" value="Homeodomain-like_sf"/>
</dbReference>
<keyword evidence="6" id="KW-0238">DNA-binding</keyword>
<keyword evidence="2" id="KW-0963">Cytoplasm</keyword>
<dbReference type="EMBL" id="JAOYEY010000051">
    <property type="protein sequence ID" value="MCV9888726.1"/>
    <property type="molecule type" value="Genomic_DNA"/>
</dbReference>
<keyword evidence="12" id="KW-1185">Reference proteome</keyword>
<dbReference type="Gene3D" id="1.10.10.60">
    <property type="entry name" value="Homeodomain-like"/>
    <property type="match status" value="2"/>
</dbReference>
<dbReference type="CDD" id="cd17536">
    <property type="entry name" value="REC_YesN-like"/>
    <property type="match status" value="1"/>
</dbReference>
<dbReference type="Gene3D" id="3.40.50.2300">
    <property type="match status" value="1"/>
</dbReference>
<keyword evidence="4" id="KW-0902">Two-component regulatory system</keyword>
<proteinExistence type="predicted"/>
<reference evidence="11 12" key="1">
    <citation type="submission" date="2022-10" db="EMBL/GenBank/DDBJ databases">
        <title>Draft genome assembly of moderately radiation resistant bacterium Metabacillus halosaccharovorans.</title>
        <authorList>
            <person name="Pal S."/>
            <person name="Gopinathan A."/>
        </authorList>
    </citation>
    <scope>NUCLEOTIDE SEQUENCE [LARGE SCALE GENOMIC DNA]</scope>
    <source>
        <strain evidence="11 12">VITHBRA001</strain>
    </source>
</reference>
<feature type="modified residue" description="4-aspartylphosphate" evidence="8">
    <location>
        <position position="55"/>
    </location>
</feature>
<feature type="domain" description="Response regulatory" evidence="10">
    <location>
        <begin position="3"/>
        <end position="120"/>
    </location>
</feature>
<dbReference type="SUPFAM" id="SSF52172">
    <property type="entry name" value="CheY-like"/>
    <property type="match status" value="1"/>
</dbReference>
<evidence type="ECO:0000259" key="9">
    <source>
        <dbReference type="PROSITE" id="PS01124"/>
    </source>
</evidence>
<name>A0ABT3DQ93_9BACI</name>
<evidence type="ECO:0000256" key="5">
    <source>
        <dbReference type="ARBA" id="ARBA00023015"/>
    </source>
</evidence>
<keyword evidence="7" id="KW-0804">Transcription</keyword>
<dbReference type="RefSeq" id="WP_264144766.1">
    <property type="nucleotide sequence ID" value="NZ_JAOYEY010000051.1"/>
</dbReference>
<evidence type="ECO:0000256" key="6">
    <source>
        <dbReference type="ARBA" id="ARBA00023125"/>
    </source>
</evidence>
<evidence type="ECO:0000256" key="8">
    <source>
        <dbReference type="PROSITE-ProRule" id="PRU00169"/>
    </source>
</evidence>
<organism evidence="11 12">
    <name type="scientific">Metabacillus halosaccharovorans</name>
    <dbReference type="NCBI Taxonomy" id="930124"/>
    <lineage>
        <taxon>Bacteria</taxon>
        <taxon>Bacillati</taxon>
        <taxon>Bacillota</taxon>
        <taxon>Bacilli</taxon>
        <taxon>Bacillales</taxon>
        <taxon>Bacillaceae</taxon>
        <taxon>Metabacillus</taxon>
    </lineage>
</organism>
<dbReference type="PANTHER" id="PTHR42713">
    <property type="entry name" value="HISTIDINE KINASE-RELATED"/>
    <property type="match status" value="1"/>
</dbReference>
<evidence type="ECO:0000256" key="1">
    <source>
        <dbReference type="ARBA" id="ARBA00004496"/>
    </source>
</evidence>
<feature type="domain" description="HTH araC/xylS-type" evidence="9">
    <location>
        <begin position="413"/>
        <end position="512"/>
    </location>
</feature>
<dbReference type="InterPro" id="IPR018060">
    <property type="entry name" value="HTH_AraC"/>
</dbReference>
<evidence type="ECO:0000256" key="3">
    <source>
        <dbReference type="ARBA" id="ARBA00022553"/>
    </source>
</evidence>
<gene>
    <name evidence="11" type="ORF">OIH86_24020</name>
</gene>